<dbReference type="PANTHER" id="PTHR35936:SF17">
    <property type="entry name" value="ARGININE-BINDING EXTRACELLULAR PROTEIN ARTP"/>
    <property type="match status" value="1"/>
</dbReference>
<evidence type="ECO:0000256" key="2">
    <source>
        <dbReference type="SAM" id="SignalP"/>
    </source>
</evidence>
<dbReference type="AlphaFoldDB" id="A0A2Z6AWH4"/>
<feature type="chain" id="PRO_5016454445" evidence="2">
    <location>
        <begin position="20"/>
        <end position="250"/>
    </location>
</feature>
<accession>A0A2Z6AWH4</accession>
<feature type="signal peptide" evidence="2">
    <location>
        <begin position="1"/>
        <end position="19"/>
    </location>
</feature>
<evidence type="ECO:0000313" key="5">
    <source>
        <dbReference type="Proteomes" id="UP000269883"/>
    </source>
</evidence>
<sequence length="250" mass="27541">MLLNVLLGLMLAVPCSAYAGDALRIATEGAYPPFNYVDDQGKLAGFDVDIASALCRAMNVECEIVAVEWDSILDGLENGDYSAIVASMAKTEERDKRADFTDRYYRSRSAFIAKAGLYDDVSPQALKGKCLSAADGTVQLDYLRKNYSSSSEVIIAKDTPDSYRLLAEGKIDLILSDALNCLDFLDSEQGIDFDFAGEALPGEATSSTAYIAVREGDNELRKRINEAIQVIRLDGTYERINHKYFPFSIY</sequence>
<dbReference type="InterPro" id="IPR001638">
    <property type="entry name" value="Solute-binding_3/MltF_N"/>
</dbReference>
<organism evidence="4 5">
    <name type="scientific">Desulfovibrio ferrophilus</name>
    <dbReference type="NCBI Taxonomy" id="241368"/>
    <lineage>
        <taxon>Bacteria</taxon>
        <taxon>Pseudomonadati</taxon>
        <taxon>Thermodesulfobacteriota</taxon>
        <taxon>Desulfovibrionia</taxon>
        <taxon>Desulfovibrionales</taxon>
        <taxon>Desulfovibrionaceae</taxon>
        <taxon>Desulfovibrio</taxon>
    </lineage>
</organism>
<dbReference type="Pfam" id="PF00497">
    <property type="entry name" value="SBP_bac_3"/>
    <property type="match status" value="1"/>
</dbReference>
<keyword evidence="5" id="KW-1185">Reference proteome</keyword>
<evidence type="ECO:0000259" key="3">
    <source>
        <dbReference type="SMART" id="SM00062"/>
    </source>
</evidence>
<feature type="domain" description="Solute-binding protein family 3/N-terminal" evidence="3">
    <location>
        <begin position="22"/>
        <end position="248"/>
    </location>
</feature>
<gene>
    <name evidence="4" type="ORF">DFE_0807</name>
</gene>
<evidence type="ECO:0000256" key="1">
    <source>
        <dbReference type="ARBA" id="ARBA00022729"/>
    </source>
</evidence>
<keyword evidence="1 2" id="KW-0732">Signal</keyword>
<dbReference type="Proteomes" id="UP000269883">
    <property type="component" value="Chromosome"/>
</dbReference>
<name>A0A2Z6AWH4_9BACT</name>
<protein>
    <submittedName>
        <fullName evidence="4">Periplasmic component of amino acid ABC-type transporter/signal transduction system</fullName>
    </submittedName>
</protein>
<evidence type="ECO:0000313" key="4">
    <source>
        <dbReference type="EMBL" id="BBD07533.1"/>
    </source>
</evidence>
<proteinExistence type="predicted"/>
<dbReference type="SUPFAM" id="SSF53850">
    <property type="entry name" value="Periplasmic binding protein-like II"/>
    <property type="match status" value="1"/>
</dbReference>
<dbReference type="KEGG" id="dfl:DFE_0807"/>
<dbReference type="EMBL" id="AP017378">
    <property type="protein sequence ID" value="BBD07533.1"/>
    <property type="molecule type" value="Genomic_DNA"/>
</dbReference>
<dbReference type="Gene3D" id="3.40.190.10">
    <property type="entry name" value="Periplasmic binding protein-like II"/>
    <property type="match status" value="2"/>
</dbReference>
<dbReference type="SMART" id="SM00062">
    <property type="entry name" value="PBPb"/>
    <property type="match status" value="1"/>
</dbReference>
<reference evidence="4 5" key="1">
    <citation type="journal article" date="2018" name="Sci. Adv.">
        <title>Multi-heme cytochromes provide a pathway for survival in energy-limited environments.</title>
        <authorList>
            <person name="Deng X."/>
            <person name="Dohmae N."/>
            <person name="Nealson K.H."/>
            <person name="Hashimoto K."/>
            <person name="Okamoto A."/>
        </authorList>
    </citation>
    <scope>NUCLEOTIDE SEQUENCE [LARGE SCALE GENOMIC DNA]</scope>
    <source>
        <strain evidence="4 5">IS5</strain>
    </source>
</reference>
<dbReference type="PANTHER" id="PTHR35936">
    <property type="entry name" value="MEMBRANE-BOUND LYTIC MUREIN TRANSGLYCOSYLASE F"/>
    <property type="match status" value="1"/>
</dbReference>